<evidence type="ECO:0008006" key="5">
    <source>
        <dbReference type="Google" id="ProtNLM"/>
    </source>
</evidence>
<evidence type="ECO:0000256" key="2">
    <source>
        <dbReference type="SAM" id="SignalP"/>
    </source>
</evidence>
<dbReference type="Gene3D" id="1.25.40.10">
    <property type="entry name" value="Tetratricopeptide repeat domain"/>
    <property type="match status" value="1"/>
</dbReference>
<dbReference type="OrthoDB" id="187854at2"/>
<feature type="coiled-coil region" evidence="1">
    <location>
        <begin position="248"/>
        <end position="286"/>
    </location>
</feature>
<organism evidence="3 4">
    <name type="scientific">Flavobacterium cutihirudinis</name>
    <dbReference type="NCBI Taxonomy" id="1265740"/>
    <lineage>
        <taxon>Bacteria</taxon>
        <taxon>Pseudomonadati</taxon>
        <taxon>Bacteroidota</taxon>
        <taxon>Flavobacteriia</taxon>
        <taxon>Flavobacteriales</taxon>
        <taxon>Flavobacteriaceae</taxon>
        <taxon>Flavobacterium</taxon>
    </lineage>
</organism>
<dbReference type="InterPro" id="IPR011990">
    <property type="entry name" value="TPR-like_helical_dom_sf"/>
</dbReference>
<proteinExistence type="predicted"/>
<evidence type="ECO:0000256" key="1">
    <source>
        <dbReference type="SAM" id="Coils"/>
    </source>
</evidence>
<sequence length="290" mass="32449">MKKIILISFILLQSLSLSAQEKVQIKLPPASPSASFQQEIGSSTIKMAYSRPLVRGRKIFGELVPFGKLWRTGASDCTTISTNEDITFGDTILKAGTYSIFSIPSENQWTIIINTDTALHGDTGYDEKKDIMRFVVPAEKTDNFYETFTIELNDINSKGEGSLKIAWENTLVKIPIKSKADQEILALIDKHLVREKSQNAALLFQAANYYSITGRANTQAISWLMEAEKLDPENFYYPTLRQKLSVELKDYSGAVEAAKKALAIAEQKKMKSVEKLKNQVAELELLAKNN</sequence>
<protein>
    <recommendedName>
        <fullName evidence="5">DUF2911 family protein</fullName>
    </recommendedName>
</protein>
<gene>
    <name evidence="3" type="ORF">BD847_0904</name>
</gene>
<dbReference type="AlphaFoldDB" id="A0A3D9G1D0"/>
<name>A0A3D9G1D0_9FLAO</name>
<dbReference type="SUPFAM" id="SSF48452">
    <property type="entry name" value="TPR-like"/>
    <property type="match status" value="1"/>
</dbReference>
<dbReference type="Pfam" id="PF11138">
    <property type="entry name" value="DUF2911"/>
    <property type="match status" value="1"/>
</dbReference>
<dbReference type="InterPro" id="IPR021314">
    <property type="entry name" value="DUF2911"/>
</dbReference>
<comment type="caution">
    <text evidence="3">The sequence shown here is derived from an EMBL/GenBank/DDBJ whole genome shotgun (WGS) entry which is preliminary data.</text>
</comment>
<keyword evidence="1" id="KW-0175">Coiled coil</keyword>
<dbReference type="EMBL" id="QRDQ01000007">
    <property type="protein sequence ID" value="RED26973.1"/>
    <property type="molecule type" value="Genomic_DNA"/>
</dbReference>
<reference evidence="3 4" key="1">
    <citation type="submission" date="2018-07" db="EMBL/GenBank/DDBJ databases">
        <title>Genomic Encyclopedia of Archaeal and Bacterial Type Strains, Phase II (KMG-II): from individual species to whole genera.</title>
        <authorList>
            <person name="Goeker M."/>
        </authorList>
    </citation>
    <scope>NUCLEOTIDE SEQUENCE [LARGE SCALE GENOMIC DNA]</scope>
    <source>
        <strain evidence="3 4">DSM 25795</strain>
    </source>
</reference>
<dbReference type="RefSeq" id="WP_115887038.1">
    <property type="nucleotide sequence ID" value="NZ_QRDQ01000007.1"/>
</dbReference>
<evidence type="ECO:0000313" key="4">
    <source>
        <dbReference type="Proteomes" id="UP000257004"/>
    </source>
</evidence>
<accession>A0A3D9G1D0</accession>
<evidence type="ECO:0000313" key="3">
    <source>
        <dbReference type="EMBL" id="RED26973.1"/>
    </source>
</evidence>
<keyword evidence="2" id="KW-0732">Signal</keyword>
<dbReference type="Proteomes" id="UP000257004">
    <property type="component" value="Unassembled WGS sequence"/>
</dbReference>
<feature type="chain" id="PRO_5017537874" description="DUF2911 family protein" evidence="2">
    <location>
        <begin position="20"/>
        <end position="290"/>
    </location>
</feature>
<feature type="signal peptide" evidence="2">
    <location>
        <begin position="1"/>
        <end position="19"/>
    </location>
</feature>
<keyword evidence="4" id="KW-1185">Reference proteome</keyword>